<dbReference type="EMBL" id="AAIBIC010000106">
    <property type="protein sequence ID" value="ECC3917688.1"/>
    <property type="molecule type" value="Genomic_DNA"/>
</dbReference>
<name>A0A5Y1YFZ8_SALDZ</name>
<organism evidence="2">
    <name type="scientific">Salmonella diarizonae</name>
    <dbReference type="NCBI Taxonomy" id="59204"/>
    <lineage>
        <taxon>Bacteria</taxon>
        <taxon>Pseudomonadati</taxon>
        <taxon>Pseudomonadota</taxon>
        <taxon>Gammaproteobacteria</taxon>
        <taxon>Enterobacterales</taxon>
        <taxon>Enterobacteriaceae</taxon>
        <taxon>Salmonella</taxon>
    </lineage>
</organism>
<feature type="region of interest" description="Disordered" evidence="1">
    <location>
        <begin position="1"/>
        <end position="21"/>
    </location>
</feature>
<proteinExistence type="predicted"/>
<sequence length="106" mass="11695">MAERNRQQSVEGWTPEHDDTYNGGELARAAACYARHASARGGIYAENPAAYKAEGVPDDWPWAEEWWKPASPYRDLEKAGALILAEMERINRANCANRTAGTSKGA</sequence>
<gene>
    <name evidence="2" type="ORF">CTQ69_28000</name>
</gene>
<evidence type="ECO:0000313" key="2">
    <source>
        <dbReference type="EMBL" id="ECC3917688.1"/>
    </source>
</evidence>
<dbReference type="AlphaFoldDB" id="A0A5Y1YFZ8"/>
<reference evidence="2" key="1">
    <citation type="submission" date="2018-08" db="EMBL/GenBank/DDBJ databases">
        <authorList>
            <person name="Ashton P.M."/>
            <person name="Dallman T."/>
            <person name="Nair S."/>
            <person name="De Pinna E."/>
            <person name="Peters T."/>
            <person name="Grant K."/>
        </authorList>
    </citation>
    <scope>NUCLEOTIDE SEQUENCE [LARGE SCALE GENOMIC DNA]</scope>
    <source>
        <strain evidence="2">294779</strain>
    </source>
</reference>
<evidence type="ECO:0000256" key="1">
    <source>
        <dbReference type="SAM" id="MobiDB-lite"/>
    </source>
</evidence>
<comment type="caution">
    <text evidence="2">The sequence shown here is derived from an EMBL/GenBank/DDBJ whole genome shotgun (WGS) entry which is preliminary data.</text>
</comment>
<protein>
    <submittedName>
        <fullName evidence="2">Uncharacterized protein</fullName>
    </submittedName>
</protein>
<dbReference type="Proteomes" id="UP000839735">
    <property type="component" value="Unassembled WGS sequence"/>
</dbReference>
<accession>A0A5Y1YFZ8</accession>